<evidence type="ECO:0000256" key="1">
    <source>
        <dbReference type="SAM" id="MobiDB-lite"/>
    </source>
</evidence>
<dbReference type="EMBL" id="WHVB01000064">
    <property type="protein sequence ID" value="KAF8463788.1"/>
    <property type="molecule type" value="Genomic_DNA"/>
</dbReference>
<keyword evidence="2" id="KW-0472">Membrane</keyword>
<dbReference type="OrthoDB" id="3267508at2759"/>
<proteinExistence type="predicted"/>
<evidence type="ECO:0000313" key="3">
    <source>
        <dbReference type="EMBL" id="KAF8463788.1"/>
    </source>
</evidence>
<comment type="caution">
    <text evidence="3">The sequence shown here is derived from an EMBL/GenBank/DDBJ whole genome shotgun (WGS) entry which is preliminary data.</text>
</comment>
<feature type="region of interest" description="Disordered" evidence="1">
    <location>
        <begin position="609"/>
        <end position="632"/>
    </location>
</feature>
<keyword evidence="2" id="KW-1133">Transmembrane helix</keyword>
<feature type="compositionally biased region" description="Low complexity" evidence="1">
    <location>
        <begin position="611"/>
        <end position="627"/>
    </location>
</feature>
<evidence type="ECO:0000313" key="4">
    <source>
        <dbReference type="Proteomes" id="UP000759537"/>
    </source>
</evidence>
<keyword evidence="4" id="KW-1185">Reference proteome</keyword>
<name>A0A9P5JV85_9AGAM</name>
<reference evidence="3" key="2">
    <citation type="journal article" date="2020" name="Nat. Commun.">
        <title>Large-scale genome sequencing of mycorrhizal fungi provides insights into the early evolution of symbiotic traits.</title>
        <authorList>
            <person name="Miyauchi S."/>
            <person name="Kiss E."/>
            <person name="Kuo A."/>
            <person name="Drula E."/>
            <person name="Kohler A."/>
            <person name="Sanchez-Garcia M."/>
            <person name="Morin E."/>
            <person name="Andreopoulos B."/>
            <person name="Barry K.W."/>
            <person name="Bonito G."/>
            <person name="Buee M."/>
            <person name="Carver A."/>
            <person name="Chen C."/>
            <person name="Cichocki N."/>
            <person name="Clum A."/>
            <person name="Culley D."/>
            <person name="Crous P.W."/>
            <person name="Fauchery L."/>
            <person name="Girlanda M."/>
            <person name="Hayes R.D."/>
            <person name="Keri Z."/>
            <person name="LaButti K."/>
            <person name="Lipzen A."/>
            <person name="Lombard V."/>
            <person name="Magnuson J."/>
            <person name="Maillard F."/>
            <person name="Murat C."/>
            <person name="Nolan M."/>
            <person name="Ohm R.A."/>
            <person name="Pangilinan J."/>
            <person name="Pereira M.F."/>
            <person name="Perotto S."/>
            <person name="Peter M."/>
            <person name="Pfister S."/>
            <person name="Riley R."/>
            <person name="Sitrit Y."/>
            <person name="Stielow J.B."/>
            <person name="Szollosi G."/>
            <person name="Zifcakova L."/>
            <person name="Stursova M."/>
            <person name="Spatafora J.W."/>
            <person name="Tedersoo L."/>
            <person name="Vaario L.M."/>
            <person name="Yamada A."/>
            <person name="Yan M."/>
            <person name="Wang P."/>
            <person name="Xu J."/>
            <person name="Bruns T."/>
            <person name="Baldrian P."/>
            <person name="Vilgalys R."/>
            <person name="Dunand C."/>
            <person name="Henrissat B."/>
            <person name="Grigoriev I.V."/>
            <person name="Hibbett D."/>
            <person name="Nagy L.G."/>
            <person name="Martin F.M."/>
        </authorList>
    </citation>
    <scope>NUCLEOTIDE SEQUENCE</scope>
    <source>
        <strain evidence="3">Prilba</strain>
    </source>
</reference>
<reference evidence="3" key="1">
    <citation type="submission" date="2019-10" db="EMBL/GenBank/DDBJ databases">
        <authorList>
            <consortium name="DOE Joint Genome Institute"/>
            <person name="Kuo A."/>
            <person name="Miyauchi S."/>
            <person name="Kiss E."/>
            <person name="Drula E."/>
            <person name="Kohler A."/>
            <person name="Sanchez-Garcia M."/>
            <person name="Andreopoulos B."/>
            <person name="Barry K.W."/>
            <person name="Bonito G."/>
            <person name="Buee M."/>
            <person name="Carver A."/>
            <person name="Chen C."/>
            <person name="Cichocki N."/>
            <person name="Clum A."/>
            <person name="Culley D."/>
            <person name="Crous P.W."/>
            <person name="Fauchery L."/>
            <person name="Girlanda M."/>
            <person name="Hayes R."/>
            <person name="Keri Z."/>
            <person name="LaButti K."/>
            <person name="Lipzen A."/>
            <person name="Lombard V."/>
            <person name="Magnuson J."/>
            <person name="Maillard F."/>
            <person name="Morin E."/>
            <person name="Murat C."/>
            <person name="Nolan M."/>
            <person name="Ohm R."/>
            <person name="Pangilinan J."/>
            <person name="Pereira M."/>
            <person name="Perotto S."/>
            <person name="Peter M."/>
            <person name="Riley R."/>
            <person name="Sitrit Y."/>
            <person name="Stielow B."/>
            <person name="Szollosi G."/>
            <person name="Zifcakova L."/>
            <person name="Stursova M."/>
            <person name="Spatafora J.W."/>
            <person name="Tedersoo L."/>
            <person name="Vaario L.-M."/>
            <person name="Yamada A."/>
            <person name="Yan M."/>
            <person name="Wang P."/>
            <person name="Xu J."/>
            <person name="Bruns T."/>
            <person name="Baldrian P."/>
            <person name="Vilgalys R."/>
            <person name="Henrissat B."/>
            <person name="Grigoriev I.V."/>
            <person name="Hibbett D."/>
            <person name="Nagy L.G."/>
            <person name="Martin F.M."/>
        </authorList>
    </citation>
    <scope>NUCLEOTIDE SEQUENCE</scope>
    <source>
        <strain evidence="3">Prilba</strain>
    </source>
</reference>
<protein>
    <submittedName>
        <fullName evidence="3">Uncharacterized protein</fullName>
    </submittedName>
</protein>
<dbReference type="Proteomes" id="UP000759537">
    <property type="component" value="Unassembled WGS sequence"/>
</dbReference>
<feature type="transmembrane region" description="Helical" evidence="2">
    <location>
        <begin position="53"/>
        <end position="72"/>
    </location>
</feature>
<dbReference type="AlphaFoldDB" id="A0A9P5JV85"/>
<evidence type="ECO:0000256" key="2">
    <source>
        <dbReference type="SAM" id="Phobius"/>
    </source>
</evidence>
<gene>
    <name evidence="3" type="ORF">DFH94DRAFT_699406</name>
</gene>
<accession>A0A9P5JV85</accession>
<organism evidence="3 4">
    <name type="scientific">Russula ochroleuca</name>
    <dbReference type="NCBI Taxonomy" id="152965"/>
    <lineage>
        <taxon>Eukaryota</taxon>
        <taxon>Fungi</taxon>
        <taxon>Dikarya</taxon>
        <taxon>Basidiomycota</taxon>
        <taxon>Agaricomycotina</taxon>
        <taxon>Agaricomycetes</taxon>
        <taxon>Russulales</taxon>
        <taxon>Russulaceae</taxon>
        <taxon>Russula</taxon>
    </lineage>
</organism>
<sequence length="680" mass="77233">MYFRYIRTAKYYGQSSDCPLVILSLPGIAKSLLCTTPPQSPAALSIIDPFRPLLVIILLHLLAVLNNLYLWYRLQTYQCPLPPPLAEVCDYFPDESPHHFEFDGDSRPLEGLGLQFPEIKIEPTSPLPLSVLFPDPLNTLVNAAVILEQSDLASPMSASSILSFEEVSPPASPINYDRVTPDLDLVGIHVPPLSPTPPSPRLLLPLPLVEEACVHNQENIPPKYCFPEPCDARHLVHPHQYLAVTTSRRSEYRPLCEVSINNLLTVPTVAYLAEATFAFPSVTPFRVHIPHCIHVKPTATELALQLTVNFPSACGRAVRFPPSPAIPLGFIKYTFAAAIKALFRETPNIIRELFVGSLIILDIHNFLDGRQLALFFPPENLVDLEVDQLVDCWSEWKKITTSLRDHLPFGQYLDEYEIELFIDNKLPRLPGACQEQLLYWHLAAATSSFNEPISHLNLTEDKSRFWLNHIALRQTLIRQQILHGVRIYYLTRFTLDHHRIEVGFNEIRLITNPQYQGNPNVPEHLFVFVDGREYTYQWDQEIWETTLDNRDSTLIDPPEYHRAPLGTTNQQFNSAIQIAADTAREFLRQRPTPFAPILETPVVPTEYLRETSLPPSSKSSNSTAWTPPDKYPIAPNHNPNRRCFCQKEVCNCGYRPVTPPTPPSVTLWAPRYDYLPSVSR</sequence>
<keyword evidence="2" id="KW-0812">Transmembrane</keyword>